<organism evidence="1 2">
    <name type="scientific">Daphnia magna</name>
    <dbReference type="NCBI Taxonomy" id="35525"/>
    <lineage>
        <taxon>Eukaryota</taxon>
        <taxon>Metazoa</taxon>
        <taxon>Ecdysozoa</taxon>
        <taxon>Arthropoda</taxon>
        <taxon>Crustacea</taxon>
        <taxon>Branchiopoda</taxon>
        <taxon>Diplostraca</taxon>
        <taxon>Cladocera</taxon>
        <taxon>Anomopoda</taxon>
        <taxon>Daphniidae</taxon>
        <taxon>Daphnia</taxon>
    </lineage>
</organism>
<name>A0ABQ9Z2Q6_9CRUS</name>
<evidence type="ECO:0000313" key="2">
    <source>
        <dbReference type="Proteomes" id="UP001234178"/>
    </source>
</evidence>
<evidence type="ECO:0000313" key="1">
    <source>
        <dbReference type="EMBL" id="KAK4007136.1"/>
    </source>
</evidence>
<dbReference type="InterPro" id="IPR001969">
    <property type="entry name" value="Aspartic_peptidase_AS"/>
</dbReference>
<dbReference type="EMBL" id="JAOYFB010000002">
    <property type="protein sequence ID" value="KAK4007136.1"/>
    <property type="molecule type" value="Genomic_DNA"/>
</dbReference>
<protein>
    <recommendedName>
        <fullName evidence="3">Peptidase A2 domain-containing protein</fullName>
    </recommendedName>
</protein>
<dbReference type="Proteomes" id="UP001234178">
    <property type="component" value="Unassembled WGS sequence"/>
</dbReference>
<dbReference type="PROSITE" id="PS00141">
    <property type="entry name" value="ASP_PROTEASE"/>
    <property type="match status" value="1"/>
</dbReference>
<reference evidence="1 2" key="1">
    <citation type="journal article" date="2023" name="Nucleic Acids Res.">
        <title>The hologenome of Daphnia magna reveals possible DNA methylation and microbiome-mediated evolution of the host genome.</title>
        <authorList>
            <person name="Chaturvedi A."/>
            <person name="Li X."/>
            <person name="Dhandapani V."/>
            <person name="Marshall H."/>
            <person name="Kissane S."/>
            <person name="Cuenca-Cambronero M."/>
            <person name="Asole G."/>
            <person name="Calvet F."/>
            <person name="Ruiz-Romero M."/>
            <person name="Marangio P."/>
            <person name="Guigo R."/>
            <person name="Rago D."/>
            <person name="Mirbahai L."/>
            <person name="Eastwood N."/>
            <person name="Colbourne J.K."/>
            <person name="Zhou J."/>
            <person name="Mallon E."/>
            <person name="Orsini L."/>
        </authorList>
    </citation>
    <scope>NUCLEOTIDE SEQUENCE [LARGE SCALE GENOMIC DNA]</scope>
    <source>
        <strain evidence="1">LRV0_1</strain>
    </source>
</reference>
<comment type="caution">
    <text evidence="1">The sequence shown here is derived from an EMBL/GenBank/DDBJ whole genome shotgun (WGS) entry which is preliminary data.</text>
</comment>
<sequence>MNDLATRLEKIVISKSEGVSGYGAGGGAAGRQADLAEVRQLDEDGAVEERQQHRACDLFRGADSNWISQITPQCPPLPVIKVFIEGIGEVVALVDSGASSSAIRRSLAKNLDKLCDSLHDLPRSKAKVKISSLVVPGTDHVTQQNEKSSQNLDVN</sequence>
<proteinExistence type="predicted"/>
<evidence type="ECO:0008006" key="3">
    <source>
        <dbReference type="Google" id="ProtNLM"/>
    </source>
</evidence>
<dbReference type="InterPro" id="IPR021109">
    <property type="entry name" value="Peptidase_aspartic_dom_sf"/>
</dbReference>
<gene>
    <name evidence="1" type="ORF">OUZ56_012297</name>
</gene>
<dbReference type="Gene3D" id="2.40.70.10">
    <property type="entry name" value="Acid Proteases"/>
    <property type="match status" value="1"/>
</dbReference>
<keyword evidence="2" id="KW-1185">Reference proteome</keyword>
<accession>A0ABQ9Z2Q6</accession>